<name>A0A835EIP0_9POAL</name>
<evidence type="ECO:0000256" key="3">
    <source>
        <dbReference type="ARBA" id="ARBA00023186"/>
    </source>
</evidence>
<dbReference type="InterPro" id="IPR003593">
    <property type="entry name" value="AAA+_ATPase"/>
</dbReference>
<dbReference type="GO" id="GO:0005524">
    <property type="term" value="F:ATP binding"/>
    <property type="evidence" value="ECO:0007669"/>
    <property type="project" value="UniProtKB-KW"/>
</dbReference>
<comment type="caution">
    <text evidence="7">The sequence shown here is derived from an EMBL/GenBank/DDBJ whole genome shotgun (WGS) entry which is preliminary data.</text>
</comment>
<evidence type="ECO:0000259" key="5">
    <source>
        <dbReference type="SMART" id="SM00382"/>
    </source>
</evidence>
<dbReference type="InterPro" id="IPR050130">
    <property type="entry name" value="ClpA_ClpB"/>
</dbReference>
<dbReference type="GO" id="GO:0005737">
    <property type="term" value="C:cytoplasm"/>
    <property type="evidence" value="ECO:0007669"/>
    <property type="project" value="TreeGrafter"/>
</dbReference>
<evidence type="ECO:0000313" key="7">
    <source>
        <dbReference type="EMBL" id="KAF8693333.1"/>
    </source>
</evidence>
<evidence type="ECO:0000256" key="2">
    <source>
        <dbReference type="ARBA" id="ARBA00022840"/>
    </source>
</evidence>
<dbReference type="CDD" id="cd19499">
    <property type="entry name" value="RecA-like_ClpB_Hsp104-like"/>
    <property type="match status" value="1"/>
</dbReference>
<dbReference type="InterPro" id="IPR041546">
    <property type="entry name" value="ClpA/ClpB_AAA_lid"/>
</dbReference>
<keyword evidence="8" id="KW-1185">Reference proteome</keyword>
<dbReference type="Pfam" id="PF10431">
    <property type="entry name" value="ClpB_D2-small"/>
    <property type="match status" value="1"/>
</dbReference>
<dbReference type="GO" id="GO:0034605">
    <property type="term" value="P:cellular response to heat"/>
    <property type="evidence" value="ECO:0007669"/>
    <property type="project" value="TreeGrafter"/>
</dbReference>
<dbReference type="Proteomes" id="UP000636709">
    <property type="component" value="Unassembled WGS sequence"/>
</dbReference>
<dbReference type="Pfam" id="PF17871">
    <property type="entry name" value="AAA_lid_9"/>
    <property type="match status" value="1"/>
</dbReference>
<feature type="compositionally biased region" description="Low complexity" evidence="4">
    <location>
        <begin position="76"/>
        <end position="99"/>
    </location>
</feature>
<feature type="compositionally biased region" description="Low complexity" evidence="4">
    <location>
        <begin position="107"/>
        <end position="129"/>
    </location>
</feature>
<dbReference type="PANTHER" id="PTHR11638">
    <property type="entry name" value="ATP-DEPENDENT CLP PROTEASE"/>
    <property type="match status" value="1"/>
</dbReference>
<dbReference type="PANTHER" id="PTHR11638:SF174">
    <property type="entry name" value="AAA+ ATPASE DOMAIN-CONTAINING PROTEIN"/>
    <property type="match status" value="1"/>
</dbReference>
<dbReference type="GO" id="GO:0016887">
    <property type="term" value="F:ATP hydrolysis activity"/>
    <property type="evidence" value="ECO:0007669"/>
    <property type="project" value="InterPro"/>
</dbReference>
<dbReference type="FunFam" id="3.40.50.300:FF:000025">
    <property type="entry name" value="ATP-dependent Clp protease subunit"/>
    <property type="match status" value="1"/>
</dbReference>
<evidence type="ECO:0000256" key="1">
    <source>
        <dbReference type="ARBA" id="ARBA00022741"/>
    </source>
</evidence>
<feature type="region of interest" description="Disordered" evidence="4">
    <location>
        <begin position="1"/>
        <end position="29"/>
    </location>
</feature>
<sequence>MPAARVDARGFSDDSGPRRNLPAERRREISDADLWASSVSLWETSASLWETSASLWDTSSALWAAAAGLNPRHQLASPSATRAAPPASAASSSSQNAPAARPPPAVVVPAPSSSAPASTLAASSSAVPSGPLQARPAAQLGSTTTGGLGLNAAAASLLGVSGSVAAAARTAPPALETYGRDMTAAAGKMDPVIGRDDDIDRVVCILCRRTKNSAMLVGAPGVGKTAIAEGLAQRIAAGAVPAALSGARVVEVDLGAMVAGTKLRGMFEERVKKVIQEAENADGKVVLFIDEVHMLLGAGANLLKPALARGRIRCVGATTFDEHRKYVEKDAAFERRFQKVHVQEPSLLATIAILQGLKKKFEKHHKTTIQDAAIVEAARLANRYITYRQFPDKAIDLIDEACATRRMKTDNILKSNSTQNSTEAFMEEAIVCPAQVAEVVSRWTGIPINTLAQDEKEKLMRLEDRLGERVVGQEVAVNLVAQAVLRSRAGLHQPGQPIGSFLFMGSTGVGKTELAKALADQLFDSEKMLIRFDMSEFVDAHSVLRLIGAPPSYLGHEDGGQLTEKVRQRPYSIILFDEIEKANPAVFNLFLQLLDDGVLTDGKGRTVDFKNTIIIMTSNLGAEYLMEAMAGEKSMDSARDLVIKQAQKHFKPEFLNRLSEIVIFEPLSQDKLREVANVQMKGITARLADRGIYLSVSDAALDVVLSESHEPLYGARPVRRWLQKNVMTRLSEMLFQGEIDADTTVIIDASEDKKELMYEVFKNAATCLDIPGMEILSDSDNDGGIWLNAPISRKMKGVSISSAGK</sequence>
<dbReference type="OrthoDB" id="47330at2759"/>
<evidence type="ECO:0000259" key="6">
    <source>
        <dbReference type="SMART" id="SM01086"/>
    </source>
</evidence>
<feature type="region of interest" description="Disordered" evidence="4">
    <location>
        <begin position="74"/>
        <end position="140"/>
    </location>
</feature>
<protein>
    <submittedName>
        <fullName evidence="7">Uncharacterized protein</fullName>
    </submittedName>
</protein>
<dbReference type="InterPro" id="IPR001270">
    <property type="entry name" value="ClpA/B"/>
</dbReference>
<dbReference type="Gene3D" id="1.10.8.60">
    <property type="match status" value="1"/>
</dbReference>
<dbReference type="InterPro" id="IPR003959">
    <property type="entry name" value="ATPase_AAA_core"/>
</dbReference>
<dbReference type="SMART" id="SM00382">
    <property type="entry name" value="AAA"/>
    <property type="match status" value="2"/>
</dbReference>
<dbReference type="Pfam" id="PF07724">
    <property type="entry name" value="AAA_2"/>
    <property type="match status" value="1"/>
</dbReference>
<dbReference type="Pfam" id="PF00004">
    <property type="entry name" value="AAA"/>
    <property type="match status" value="1"/>
</dbReference>
<gene>
    <name evidence="7" type="ORF">HU200_038722</name>
</gene>
<feature type="domain" description="AAA+ ATPase" evidence="5">
    <location>
        <begin position="210"/>
        <end position="347"/>
    </location>
</feature>
<dbReference type="SMART" id="SM01086">
    <property type="entry name" value="ClpB_D2-small"/>
    <property type="match status" value="1"/>
</dbReference>
<evidence type="ECO:0000256" key="4">
    <source>
        <dbReference type="SAM" id="MobiDB-lite"/>
    </source>
</evidence>
<keyword evidence="3" id="KW-0143">Chaperone</keyword>
<dbReference type="Gene3D" id="3.40.50.300">
    <property type="entry name" value="P-loop containing nucleotide triphosphate hydrolases"/>
    <property type="match status" value="3"/>
</dbReference>
<dbReference type="SUPFAM" id="SSF52540">
    <property type="entry name" value="P-loop containing nucleoside triphosphate hydrolases"/>
    <property type="match status" value="2"/>
</dbReference>
<keyword evidence="1" id="KW-0547">Nucleotide-binding</keyword>
<feature type="domain" description="AAA+ ATPase" evidence="5">
    <location>
        <begin position="497"/>
        <end position="649"/>
    </location>
</feature>
<dbReference type="AlphaFoldDB" id="A0A835EIP0"/>
<organism evidence="7 8">
    <name type="scientific">Digitaria exilis</name>
    <dbReference type="NCBI Taxonomy" id="1010633"/>
    <lineage>
        <taxon>Eukaryota</taxon>
        <taxon>Viridiplantae</taxon>
        <taxon>Streptophyta</taxon>
        <taxon>Embryophyta</taxon>
        <taxon>Tracheophyta</taxon>
        <taxon>Spermatophyta</taxon>
        <taxon>Magnoliopsida</taxon>
        <taxon>Liliopsida</taxon>
        <taxon>Poales</taxon>
        <taxon>Poaceae</taxon>
        <taxon>PACMAD clade</taxon>
        <taxon>Panicoideae</taxon>
        <taxon>Panicodae</taxon>
        <taxon>Paniceae</taxon>
        <taxon>Anthephorinae</taxon>
        <taxon>Digitaria</taxon>
    </lineage>
</organism>
<dbReference type="EMBL" id="JACEFO010001924">
    <property type="protein sequence ID" value="KAF8693333.1"/>
    <property type="molecule type" value="Genomic_DNA"/>
</dbReference>
<keyword evidence="2" id="KW-0067">ATP-binding</keyword>
<accession>A0A835EIP0</accession>
<reference evidence="7" key="1">
    <citation type="submission" date="2020-07" db="EMBL/GenBank/DDBJ databases">
        <title>Genome sequence and genetic diversity analysis of an under-domesticated orphan crop, white fonio (Digitaria exilis).</title>
        <authorList>
            <person name="Bennetzen J.L."/>
            <person name="Chen S."/>
            <person name="Ma X."/>
            <person name="Wang X."/>
            <person name="Yssel A.E.J."/>
            <person name="Chaluvadi S.R."/>
            <person name="Johnson M."/>
            <person name="Gangashetty P."/>
            <person name="Hamidou F."/>
            <person name="Sanogo M.D."/>
            <person name="Zwaenepoel A."/>
            <person name="Wallace J."/>
            <person name="Van De Peer Y."/>
            <person name="Van Deynze A."/>
        </authorList>
    </citation>
    <scope>NUCLEOTIDE SEQUENCE</scope>
    <source>
        <tissue evidence="7">Leaves</tissue>
    </source>
</reference>
<dbReference type="CDD" id="cd00009">
    <property type="entry name" value="AAA"/>
    <property type="match status" value="1"/>
</dbReference>
<evidence type="ECO:0000313" key="8">
    <source>
        <dbReference type="Proteomes" id="UP000636709"/>
    </source>
</evidence>
<proteinExistence type="predicted"/>
<feature type="domain" description="Clp ATPase C-terminal" evidence="6">
    <location>
        <begin position="667"/>
        <end position="756"/>
    </location>
</feature>
<dbReference type="InterPro" id="IPR019489">
    <property type="entry name" value="Clp_ATPase_C"/>
</dbReference>
<dbReference type="InterPro" id="IPR027417">
    <property type="entry name" value="P-loop_NTPase"/>
</dbReference>
<dbReference type="PRINTS" id="PR00300">
    <property type="entry name" value="CLPPROTEASEA"/>
</dbReference>